<feature type="transmembrane region" description="Helical" evidence="1">
    <location>
        <begin position="38"/>
        <end position="56"/>
    </location>
</feature>
<dbReference type="NCBIfam" id="TIGR03513">
    <property type="entry name" value="GldL_gliding"/>
    <property type="match status" value="1"/>
</dbReference>
<evidence type="ECO:0000256" key="1">
    <source>
        <dbReference type="SAM" id="Phobius"/>
    </source>
</evidence>
<sequence length="265" mass="28873">MAEKRKFKFGINTLISWGASVVIVGLMFKILHFQGGEWMIAVGLTVEAILFFILGFQAETKEPDWTRVYPELAEDYNGELPKASARPGAAVGTTAALDKMLQDAQITPDLIGTLGSGLRTFGDKVAAITQVSDASLATNQFTEKVKSATNNFDKLNSAFESATHDLANIGAASTDARTYQEQVGKLAGNLQQLNAVYELELKESGEKLKAITQHYDHIAETLKNFNESASNTQQLKEHVSNLNKNLSSLNAIYGNMLAAMNQPRV</sequence>
<dbReference type="InterPro" id="IPR019852">
    <property type="entry name" value="Motility-assoc_prot_GldL"/>
</dbReference>
<dbReference type="EMBL" id="FOLL01000001">
    <property type="protein sequence ID" value="SFB77584.1"/>
    <property type="molecule type" value="Genomic_DNA"/>
</dbReference>
<reference evidence="3 4" key="1">
    <citation type="submission" date="2016-10" db="EMBL/GenBank/DDBJ databases">
        <authorList>
            <person name="de Groot N.N."/>
        </authorList>
    </citation>
    <scope>NUCLEOTIDE SEQUENCE [LARGE SCALE GENOMIC DNA]</scope>
    <source>
        <strain evidence="3 4">DSM 22900</strain>
    </source>
</reference>
<dbReference type="RefSeq" id="WP_090969894.1">
    <property type="nucleotide sequence ID" value="NZ_FOLL01000001.1"/>
</dbReference>
<dbReference type="InterPro" id="IPR055087">
    <property type="entry name" value="GldL-like_N"/>
</dbReference>
<dbReference type="OrthoDB" id="1466660at2"/>
<keyword evidence="4" id="KW-1185">Reference proteome</keyword>
<feature type="transmembrane region" description="Helical" evidence="1">
    <location>
        <begin position="12"/>
        <end position="32"/>
    </location>
</feature>
<keyword evidence="1" id="KW-1133">Transmembrane helix</keyword>
<evidence type="ECO:0000313" key="3">
    <source>
        <dbReference type="EMBL" id="SFB77584.1"/>
    </source>
</evidence>
<dbReference type="STRING" id="623281.SAMN05421747_10128"/>
<dbReference type="Proteomes" id="UP000199577">
    <property type="component" value="Unassembled WGS sequence"/>
</dbReference>
<gene>
    <name evidence="3" type="ORF">SAMN05421747_10128</name>
</gene>
<evidence type="ECO:0000313" key="4">
    <source>
        <dbReference type="Proteomes" id="UP000199577"/>
    </source>
</evidence>
<keyword evidence="1" id="KW-0472">Membrane</keyword>
<organism evidence="3 4">
    <name type="scientific">Parapedobacter composti</name>
    <dbReference type="NCBI Taxonomy" id="623281"/>
    <lineage>
        <taxon>Bacteria</taxon>
        <taxon>Pseudomonadati</taxon>
        <taxon>Bacteroidota</taxon>
        <taxon>Sphingobacteriia</taxon>
        <taxon>Sphingobacteriales</taxon>
        <taxon>Sphingobacteriaceae</taxon>
        <taxon>Parapedobacter</taxon>
    </lineage>
</organism>
<dbReference type="Pfam" id="PF22827">
    <property type="entry name" value="GldL_N"/>
    <property type="match status" value="1"/>
</dbReference>
<feature type="domain" description="Gliding motility protein GldL-like N-terminal" evidence="2">
    <location>
        <begin position="15"/>
        <end position="75"/>
    </location>
</feature>
<evidence type="ECO:0000259" key="2">
    <source>
        <dbReference type="Pfam" id="PF22827"/>
    </source>
</evidence>
<protein>
    <submittedName>
        <fullName evidence="3">Gliding motility-associated protein GldL</fullName>
    </submittedName>
</protein>
<dbReference type="AlphaFoldDB" id="A0A1I1DRW0"/>
<proteinExistence type="predicted"/>
<name>A0A1I1DRW0_9SPHI</name>
<accession>A0A1I1DRW0</accession>
<keyword evidence="1" id="KW-0812">Transmembrane</keyword>